<keyword evidence="1" id="KW-1133">Transmembrane helix</keyword>
<dbReference type="RefSeq" id="WP_212658459.1">
    <property type="nucleotide sequence ID" value="NZ_JAGXTP010000001.1"/>
</dbReference>
<organism evidence="2 3">
    <name type="scientific">Devosia litorisediminis</name>
    <dbReference type="NCBI Taxonomy" id="2829817"/>
    <lineage>
        <taxon>Bacteria</taxon>
        <taxon>Pseudomonadati</taxon>
        <taxon>Pseudomonadota</taxon>
        <taxon>Alphaproteobacteria</taxon>
        <taxon>Hyphomicrobiales</taxon>
        <taxon>Devosiaceae</taxon>
        <taxon>Devosia</taxon>
    </lineage>
</organism>
<feature type="transmembrane region" description="Helical" evidence="1">
    <location>
        <begin position="15"/>
        <end position="39"/>
    </location>
</feature>
<keyword evidence="1" id="KW-0812">Transmembrane</keyword>
<evidence type="ECO:0000313" key="2">
    <source>
        <dbReference type="EMBL" id="MBS3848951.1"/>
    </source>
</evidence>
<dbReference type="AlphaFoldDB" id="A0A942E7I1"/>
<comment type="caution">
    <text evidence="2">The sequence shown here is derived from an EMBL/GenBank/DDBJ whole genome shotgun (WGS) entry which is preliminary data.</text>
</comment>
<proteinExistence type="predicted"/>
<gene>
    <name evidence="2" type="ORF">KD146_09630</name>
</gene>
<name>A0A942E7I1_9HYPH</name>
<dbReference type="Proteomes" id="UP000678281">
    <property type="component" value="Unassembled WGS sequence"/>
</dbReference>
<keyword evidence="1" id="KW-0472">Membrane</keyword>
<evidence type="ECO:0000256" key="1">
    <source>
        <dbReference type="SAM" id="Phobius"/>
    </source>
</evidence>
<accession>A0A942E7I1</accession>
<evidence type="ECO:0000313" key="3">
    <source>
        <dbReference type="Proteomes" id="UP000678281"/>
    </source>
</evidence>
<dbReference type="EMBL" id="JAGXTP010000001">
    <property type="protein sequence ID" value="MBS3848951.1"/>
    <property type="molecule type" value="Genomic_DNA"/>
</dbReference>
<sequence>MTTQAPEPGDQPTAITLPVFIAAAAALVIGAFTLIWFAIPGPDTRQVLTAPSGDKFIELGELCNDDDCARVAVLDVVQPDQSHLRTYCPLDRPGNAPLFASVVAVWAPAEDSVTLQFTSPEGPPELLTIVLAECTRTQ</sequence>
<keyword evidence="3" id="KW-1185">Reference proteome</keyword>
<protein>
    <submittedName>
        <fullName evidence="2">Uncharacterized protein</fullName>
    </submittedName>
</protein>
<reference evidence="2" key="1">
    <citation type="submission" date="2021-04" db="EMBL/GenBank/DDBJ databases">
        <title>Devosia litorisediminis sp. nov., isolated from a sand dune.</title>
        <authorList>
            <person name="Park S."/>
            <person name="Yoon J.-H."/>
        </authorList>
    </citation>
    <scope>NUCLEOTIDE SEQUENCE</scope>
    <source>
        <strain evidence="2">BSSL-BM10</strain>
    </source>
</reference>